<name>A0ABQ6K8D2_9MICO</name>
<comment type="caution">
    <text evidence="3">The sequence shown here is derived from an EMBL/GenBank/DDBJ whole genome shotgun (WGS) entry which is preliminary data.</text>
</comment>
<dbReference type="InterPro" id="IPR050659">
    <property type="entry name" value="Peptidase_M24B"/>
</dbReference>
<dbReference type="InterPro" id="IPR029149">
    <property type="entry name" value="Creatin/AminoP/Spt16_N"/>
</dbReference>
<feature type="region of interest" description="Disordered" evidence="1">
    <location>
        <begin position="1"/>
        <end position="38"/>
    </location>
</feature>
<accession>A0ABQ6K8D2</accession>
<protein>
    <submittedName>
        <fullName evidence="3">Aminopeptidase</fullName>
    </submittedName>
</protein>
<keyword evidence="4" id="KW-1185">Reference proteome</keyword>
<keyword evidence="3" id="KW-0378">Hydrolase</keyword>
<dbReference type="CDD" id="cd01066">
    <property type="entry name" value="APP_MetAP"/>
    <property type="match status" value="1"/>
</dbReference>
<evidence type="ECO:0000259" key="2">
    <source>
        <dbReference type="Pfam" id="PF00557"/>
    </source>
</evidence>
<keyword evidence="3" id="KW-0031">Aminopeptidase</keyword>
<dbReference type="InterPro" id="IPR000994">
    <property type="entry name" value="Pept_M24"/>
</dbReference>
<organism evidence="3 4">
    <name type="scientific">Pseudolysinimonas kribbensis</name>
    <dbReference type="NCBI Taxonomy" id="433641"/>
    <lineage>
        <taxon>Bacteria</taxon>
        <taxon>Bacillati</taxon>
        <taxon>Actinomycetota</taxon>
        <taxon>Actinomycetes</taxon>
        <taxon>Micrococcales</taxon>
        <taxon>Microbacteriaceae</taxon>
        <taxon>Pseudolysinimonas</taxon>
    </lineage>
</organism>
<dbReference type="PANTHER" id="PTHR46112">
    <property type="entry name" value="AMINOPEPTIDASE"/>
    <property type="match status" value="1"/>
</dbReference>
<evidence type="ECO:0000313" key="4">
    <source>
        <dbReference type="Proteomes" id="UP001157034"/>
    </source>
</evidence>
<keyword evidence="3" id="KW-0645">Protease</keyword>
<dbReference type="RefSeq" id="WP_284254548.1">
    <property type="nucleotide sequence ID" value="NZ_BAAAQO010000001.1"/>
</dbReference>
<sequence length="443" mass="49336">MSPDHGTGAEHGHRYKPSRLFERPSQRPAGIRPLGAPGQAGVDYEHRVDFDRLRRYRLDRAKAALEASECGAFLLFDFYNIRYTTQTWIGGALGDKMIRYALLMRGQDPILWDFGSAVKHHKLYSDWVPEENYRAGFLGFKGAVDPTGGSDLMVDAVAEIKSLLGANGLADAPVGLDLVEPTFLFEMQRQGLRVADAQQSMLDARVIKNQDEIMLLNQAAAMVDGVYQDIVDALRPGVRENEIVALANARLYEYGSDQVEAVNSISGERCNPHPHNFTDRIIRPGDQAFFDIIHSFNGYRTCYYRTFGVGWATESQRDAYKQAREWMDAALDAIRPGVGSDQVASVLPRAEEFGFDSELAAFGLQFAHGLGLGLHERPIISRLNSLKDPVEIRPGMVFAMETYCPASDGMSAARIEEEVVVTEYGTEILTRFPAQELVIANEY</sequence>
<dbReference type="PANTHER" id="PTHR46112:SF2">
    <property type="entry name" value="XAA-PRO AMINOPEPTIDASE P-RELATED"/>
    <property type="match status" value="1"/>
</dbReference>
<dbReference type="Pfam" id="PF00557">
    <property type="entry name" value="Peptidase_M24"/>
    <property type="match status" value="1"/>
</dbReference>
<evidence type="ECO:0000313" key="3">
    <source>
        <dbReference type="EMBL" id="GMA95855.1"/>
    </source>
</evidence>
<dbReference type="GO" id="GO:0004177">
    <property type="term" value="F:aminopeptidase activity"/>
    <property type="evidence" value="ECO:0007669"/>
    <property type="project" value="UniProtKB-KW"/>
</dbReference>
<dbReference type="Proteomes" id="UP001157034">
    <property type="component" value="Unassembled WGS sequence"/>
</dbReference>
<gene>
    <name evidence="3" type="ORF">GCM10025881_26790</name>
</gene>
<dbReference type="EMBL" id="BSVB01000001">
    <property type="protein sequence ID" value="GMA95855.1"/>
    <property type="molecule type" value="Genomic_DNA"/>
</dbReference>
<feature type="domain" description="Peptidase M24" evidence="2">
    <location>
        <begin position="216"/>
        <end position="423"/>
    </location>
</feature>
<dbReference type="SUPFAM" id="SSF55920">
    <property type="entry name" value="Creatinase/aminopeptidase"/>
    <property type="match status" value="1"/>
</dbReference>
<evidence type="ECO:0000256" key="1">
    <source>
        <dbReference type="SAM" id="MobiDB-lite"/>
    </source>
</evidence>
<proteinExistence type="predicted"/>
<reference evidence="4" key="1">
    <citation type="journal article" date="2019" name="Int. J. Syst. Evol. Microbiol.">
        <title>The Global Catalogue of Microorganisms (GCM) 10K type strain sequencing project: providing services to taxonomists for standard genome sequencing and annotation.</title>
        <authorList>
            <consortium name="The Broad Institute Genomics Platform"/>
            <consortium name="The Broad Institute Genome Sequencing Center for Infectious Disease"/>
            <person name="Wu L."/>
            <person name="Ma J."/>
        </authorList>
    </citation>
    <scope>NUCLEOTIDE SEQUENCE [LARGE SCALE GENOMIC DNA]</scope>
    <source>
        <strain evidence="4">NBRC 108894</strain>
    </source>
</reference>
<dbReference type="InterPro" id="IPR036005">
    <property type="entry name" value="Creatinase/aminopeptidase-like"/>
</dbReference>
<dbReference type="Gene3D" id="3.40.350.10">
    <property type="entry name" value="Creatinase/prolidase N-terminal domain"/>
    <property type="match status" value="1"/>
</dbReference>
<dbReference type="Gene3D" id="3.90.230.10">
    <property type="entry name" value="Creatinase/methionine aminopeptidase superfamily"/>
    <property type="match status" value="1"/>
</dbReference>